<feature type="region of interest" description="Disordered" evidence="1">
    <location>
        <begin position="80"/>
        <end position="109"/>
    </location>
</feature>
<evidence type="ECO:0000256" key="1">
    <source>
        <dbReference type="SAM" id="MobiDB-lite"/>
    </source>
</evidence>
<proteinExistence type="predicted"/>
<evidence type="ECO:0000313" key="3">
    <source>
        <dbReference type="Proteomes" id="UP000821853"/>
    </source>
</evidence>
<comment type="caution">
    <text evidence="2">The sequence shown here is derived from an EMBL/GenBank/DDBJ whole genome shotgun (WGS) entry which is preliminary data.</text>
</comment>
<gene>
    <name evidence="2" type="ORF">HPB48_008417</name>
</gene>
<name>A0A9J6GZQ5_HAELO</name>
<dbReference type="Proteomes" id="UP000821853">
    <property type="component" value="Chromosome 9"/>
</dbReference>
<evidence type="ECO:0000313" key="2">
    <source>
        <dbReference type="EMBL" id="KAH9380922.1"/>
    </source>
</evidence>
<sequence>MAWAPGKGVKGKELKDYWEVDLGVSYIPLDKLPANVDLSALEEGGVLDQDSLPDSLKVPQHVVKCESTLRERPHHGIAWYGRPCGEDPPAHSSQGGSPHTPARRKFAAS</sequence>
<protein>
    <submittedName>
        <fullName evidence="2">Uncharacterized protein</fullName>
    </submittedName>
</protein>
<dbReference type="OrthoDB" id="79367at2759"/>
<dbReference type="AlphaFoldDB" id="A0A9J6GZQ5"/>
<accession>A0A9J6GZQ5</accession>
<dbReference type="EMBL" id="JABSTR010000011">
    <property type="protein sequence ID" value="KAH9380922.1"/>
    <property type="molecule type" value="Genomic_DNA"/>
</dbReference>
<reference evidence="2 3" key="1">
    <citation type="journal article" date="2020" name="Cell">
        <title>Large-Scale Comparative Analyses of Tick Genomes Elucidate Their Genetic Diversity and Vector Capacities.</title>
        <authorList>
            <consortium name="Tick Genome and Microbiome Consortium (TIGMIC)"/>
            <person name="Jia N."/>
            <person name="Wang J."/>
            <person name="Shi W."/>
            <person name="Du L."/>
            <person name="Sun Y."/>
            <person name="Zhan W."/>
            <person name="Jiang J.F."/>
            <person name="Wang Q."/>
            <person name="Zhang B."/>
            <person name="Ji P."/>
            <person name="Bell-Sakyi L."/>
            <person name="Cui X.M."/>
            <person name="Yuan T.T."/>
            <person name="Jiang B.G."/>
            <person name="Yang W.F."/>
            <person name="Lam T.T."/>
            <person name="Chang Q.C."/>
            <person name="Ding S.J."/>
            <person name="Wang X.J."/>
            <person name="Zhu J.G."/>
            <person name="Ruan X.D."/>
            <person name="Zhao L."/>
            <person name="Wei J.T."/>
            <person name="Ye R.Z."/>
            <person name="Que T.C."/>
            <person name="Du C.H."/>
            <person name="Zhou Y.H."/>
            <person name="Cheng J.X."/>
            <person name="Dai P.F."/>
            <person name="Guo W.B."/>
            <person name="Han X.H."/>
            <person name="Huang E.J."/>
            <person name="Li L.F."/>
            <person name="Wei W."/>
            <person name="Gao Y.C."/>
            <person name="Liu J.Z."/>
            <person name="Shao H.Z."/>
            <person name="Wang X."/>
            <person name="Wang C.C."/>
            <person name="Yang T.C."/>
            <person name="Huo Q.B."/>
            <person name="Li W."/>
            <person name="Chen H.Y."/>
            <person name="Chen S.E."/>
            <person name="Zhou L.G."/>
            <person name="Ni X.B."/>
            <person name="Tian J.H."/>
            <person name="Sheng Y."/>
            <person name="Liu T."/>
            <person name="Pan Y.S."/>
            <person name="Xia L.Y."/>
            <person name="Li J."/>
            <person name="Zhao F."/>
            <person name="Cao W.C."/>
        </authorList>
    </citation>
    <scope>NUCLEOTIDE SEQUENCE [LARGE SCALE GENOMIC DNA]</scope>
    <source>
        <strain evidence="2">HaeL-2018</strain>
    </source>
</reference>
<dbReference type="VEuPathDB" id="VectorBase:HLOH_057965"/>
<organism evidence="2 3">
    <name type="scientific">Haemaphysalis longicornis</name>
    <name type="common">Bush tick</name>
    <dbReference type="NCBI Taxonomy" id="44386"/>
    <lineage>
        <taxon>Eukaryota</taxon>
        <taxon>Metazoa</taxon>
        <taxon>Ecdysozoa</taxon>
        <taxon>Arthropoda</taxon>
        <taxon>Chelicerata</taxon>
        <taxon>Arachnida</taxon>
        <taxon>Acari</taxon>
        <taxon>Parasitiformes</taxon>
        <taxon>Ixodida</taxon>
        <taxon>Ixodoidea</taxon>
        <taxon>Ixodidae</taxon>
        <taxon>Haemaphysalinae</taxon>
        <taxon>Haemaphysalis</taxon>
    </lineage>
</organism>
<keyword evidence="3" id="KW-1185">Reference proteome</keyword>